<keyword evidence="1" id="KW-0472">Membrane</keyword>
<protein>
    <submittedName>
        <fullName evidence="2">Uncharacterized protein</fullName>
    </submittedName>
</protein>
<evidence type="ECO:0000256" key="1">
    <source>
        <dbReference type="SAM" id="Phobius"/>
    </source>
</evidence>
<evidence type="ECO:0000313" key="3">
    <source>
        <dbReference type="Proteomes" id="UP000276215"/>
    </source>
</evidence>
<reference evidence="2 3" key="1">
    <citation type="journal article" date="2018" name="Nat. Ecol. Evol.">
        <title>Pezizomycetes genomes reveal the molecular basis of ectomycorrhizal truffle lifestyle.</title>
        <authorList>
            <person name="Murat C."/>
            <person name="Payen T."/>
            <person name="Noel B."/>
            <person name="Kuo A."/>
            <person name="Morin E."/>
            <person name="Chen J."/>
            <person name="Kohler A."/>
            <person name="Krizsan K."/>
            <person name="Balestrini R."/>
            <person name="Da Silva C."/>
            <person name="Montanini B."/>
            <person name="Hainaut M."/>
            <person name="Levati E."/>
            <person name="Barry K.W."/>
            <person name="Belfiori B."/>
            <person name="Cichocki N."/>
            <person name="Clum A."/>
            <person name="Dockter R.B."/>
            <person name="Fauchery L."/>
            <person name="Guy J."/>
            <person name="Iotti M."/>
            <person name="Le Tacon F."/>
            <person name="Lindquist E.A."/>
            <person name="Lipzen A."/>
            <person name="Malagnac F."/>
            <person name="Mello A."/>
            <person name="Molinier V."/>
            <person name="Miyauchi S."/>
            <person name="Poulain J."/>
            <person name="Riccioni C."/>
            <person name="Rubini A."/>
            <person name="Sitrit Y."/>
            <person name="Splivallo R."/>
            <person name="Traeger S."/>
            <person name="Wang M."/>
            <person name="Zifcakova L."/>
            <person name="Wipf D."/>
            <person name="Zambonelli A."/>
            <person name="Paolocci F."/>
            <person name="Nowrousian M."/>
            <person name="Ottonello S."/>
            <person name="Baldrian P."/>
            <person name="Spatafora J.W."/>
            <person name="Henrissat B."/>
            <person name="Nagy L.G."/>
            <person name="Aury J.M."/>
            <person name="Wincker P."/>
            <person name="Grigoriev I.V."/>
            <person name="Bonfante P."/>
            <person name="Martin F.M."/>
        </authorList>
    </citation>
    <scope>NUCLEOTIDE SEQUENCE [LARGE SCALE GENOMIC DNA]</scope>
    <source>
        <strain evidence="2 3">120613-1</strain>
    </source>
</reference>
<dbReference type="STRING" id="1336337.A0A3N4J231"/>
<dbReference type="GO" id="GO:0003676">
    <property type="term" value="F:nucleic acid binding"/>
    <property type="evidence" value="ECO:0007669"/>
    <property type="project" value="InterPro"/>
</dbReference>
<gene>
    <name evidence="2" type="ORF">L873DRAFT_1831457</name>
</gene>
<proteinExistence type="predicted"/>
<name>A0A3N4J231_9PEZI</name>
<accession>A0A3N4J231</accession>
<keyword evidence="3" id="KW-1185">Reference proteome</keyword>
<organism evidence="2 3">
    <name type="scientific">Choiromyces venosus 120613-1</name>
    <dbReference type="NCBI Taxonomy" id="1336337"/>
    <lineage>
        <taxon>Eukaryota</taxon>
        <taxon>Fungi</taxon>
        <taxon>Dikarya</taxon>
        <taxon>Ascomycota</taxon>
        <taxon>Pezizomycotina</taxon>
        <taxon>Pezizomycetes</taxon>
        <taxon>Pezizales</taxon>
        <taxon>Tuberaceae</taxon>
        <taxon>Choiromyces</taxon>
    </lineage>
</organism>
<dbReference type="OrthoDB" id="3786552at2759"/>
<keyword evidence="1" id="KW-1133">Transmembrane helix</keyword>
<dbReference type="InterPro" id="IPR036397">
    <property type="entry name" value="RNaseH_sf"/>
</dbReference>
<dbReference type="Proteomes" id="UP000276215">
    <property type="component" value="Unassembled WGS sequence"/>
</dbReference>
<dbReference type="AlphaFoldDB" id="A0A3N4J231"/>
<feature type="transmembrane region" description="Helical" evidence="1">
    <location>
        <begin position="45"/>
        <end position="64"/>
    </location>
</feature>
<keyword evidence="1" id="KW-0812">Transmembrane</keyword>
<sequence length="114" mass="13353">MQVMCTNEVSFNIGGARGQIWVTRNTEEEYDEACLVPKFKKLKGLVIWGCFIGAQLGLLVFWDYSTWARITTTSYSTHILPILYDFWMWYGMQQGKIIWPVNSPDLNLIEELWH</sequence>
<dbReference type="Gene3D" id="3.30.420.10">
    <property type="entry name" value="Ribonuclease H-like superfamily/Ribonuclease H"/>
    <property type="match status" value="1"/>
</dbReference>
<dbReference type="EMBL" id="ML120501">
    <property type="protein sequence ID" value="RPA91277.1"/>
    <property type="molecule type" value="Genomic_DNA"/>
</dbReference>
<evidence type="ECO:0000313" key="2">
    <source>
        <dbReference type="EMBL" id="RPA91277.1"/>
    </source>
</evidence>